<protein>
    <recommendedName>
        <fullName evidence="7 20">Phospholipase A1</fullName>
        <ecNumber evidence="5 20">3.1.1.32</ecNumber>
        <ecNumber evidence="6 20">3.1.1.4</ecNumber>
    </recommendedName>
    <alternativeName>
        <fullName evidence="20">Phosphatidylcholine 1-acylhydrolase</fullName>
    </alternativeName>
</protein>
<dbReference type="EC" id="3.1.1.32" evidence="5 20"/>
<dbReference type="RefSeq" id="WP_008733586.1">
    <property type="nucleotide sequence ID" value="NZ_CP004387.1"/>
</dbReference>
<evidence type="ECO:0000256" key="11">
    <source>
        <dbReference type="ARBA" id="ARBA00022729"/>
    </source>
</evidence>
<comment type="function">
    <text evidence="20">Hydrolysis of phosphatidylcholine with phospholipase A2 (EC 3.1.1.4) and phospholipase A1 (EC 3.1.1.32) activities.</text>
</comment>
<dbReference type="AlphaFoldDB" id="A0A0B4XQL5"/>
<dbReference type="Gene3D" id="2.40.230.10">
    <property type="entry name" value="Phospholipase A1"/>
    <property type="match status" value="1"/>
</dbReference>
<evidence type="ECO:0000256" key="17">
    <source>
        <dbReference type="ARBA" id="ARBA00023237"/>
    </source>
</evidence>
<evidence type="ECO:0000256" key="2">
    <source>
        <dbReference type="ARBA" id="ARBA00001604"/>
    </source>
</evidence>
<sequence>MRGHALIPLALLLSVSAVHAEIIAPPAPDPGQTRTPETAEAGDTQPMDEQDACLLRAVRNAPVETPLSTLKEWCGDDRPSGRQRNEDALRERLLLEENSQFNPFVMTPHRRNYIMPMSYWSNRQWNDPTKNDSELNPYEVKFQLSIKMPLVTQVLDHYNVYFAYTQVSFFQVYNKEQSRPFRETNYMPELFVTRTVDWQFGPVDSELISFGYVHQSNGQDVPTSRGWDRLFGSYVARTGQYYWQLMGWYRFPENEKDDPMSPRGDDNPDIEKYMGNFELTVARPFGNHVVEVMLRNNLRRGENRGAGQIDYTFPISSRFKGIFQVFTGYGDSLINYDDYENRVSLGVLLTDTL</sequence>
<dbReference type="PRINTS" id="PR01486">
    <property type="entry name" value="PHPHLIPASEA1"/>
</dbReference>
<evidence type="ECO:0000256" key="3">
    <source>
        <dbReference type="ARBA" id="ARBA00010525"/>
    </source>
</evidence>
<evidence type="ECO:0000256" key="12">
    <source>
        <dbReference type="ARBA" id="ARBA00022801"/>
    </source>
</evidence>
<keyword evidence="12 20" id="KW-0378">Hydrolase</keyword>
<comment type="subunit">
    <text evidence="4 20">Homodimer; dimerization is reversible, and the dimeric form is the active one.</text>
</comment>
<keyword evidence="13 19" id="KW-0106">Calcium</keyword>
<dbReference type="SUPFAM" id="SSF56931">
    <property type="entry name" value="Outer membrane phospholipase A (OMPLA)"/>
    <property type="match status" value="1"/>
</dbReference>
<evidence type="ECO:0000256" key="8">
    <source>
        <dbReference type="ARBA" id="ARBA00022452"/>
    </source>
</evidence>
<name>A0A0B4XQL5_9GAMM</name>
<reference evidence="22 23" key="1">
    <citation type="journal article" date="2012" name="J. Bacteriol.">
        <title>Genome sequence of an alkane-degrading bacterium, Alcanivorax pacificus type strain W11-5, isolated from deep sea sediment.</title>
        <authorList>
            <person name="Lai Q."/>
            <person name="Shao Z."/>
        </authorList>
    </citation>
    <scope>NUCLEOTIDE SEQUENCE [LARGE SCALE GENOMIC DNA]</scope>
    <source>
        <strain evidence="22 23">W11-5</strain>
    </source>
</reference>
<dbReference type="PANTHER" id="PTHR40457">
    <property type="entry name" value="PHOSPHOLIPASE A1"/>
    <property type="match status" value="1"/>
</dbReference>
<feature type="signal peptide" evidence="20">
    <location>
        <begin position="1"/>
        <end position="20"/>
    </location>
</feature>
<dbReference type="OrthoDB" id="188433at2"/>
<dbReference type="STRING" id="391936.S7S_15195"/>
<evidence type="ECO:0000256" key="18">
    <source>
        <dbReference type="PIRSR" id="PIRSR603187-1"/>
    </source>
</evidence>
<dbReference type="GO" id="GO:0008970">
    <property type="term" value="F:phospholipase A1 activity"/>
    <property type="evidence" value="ECO:0007669"/>
    <property type="project" value="UniProtKB-EC"/>
</dbReference>
<evidence type="ECO:0000256" key="21">
    <source>
        <dbReference type="SAM" id="MobiDB-lite"/>
    </source>
</evidence>
<feature type="binding site" description="in dimeric form" evidence="19">
    <location>
        <position position="224"/>
    </location>
    <ligand>
        <name>Ca(2+)</name>
        <dbReference type="ChEBI" id="CHEBI:29108"/>
        <label>1</label>
    </ligand>
</feature>
<evidence type="ECO:0000256" key="10">
    <source>
        <dbReference type="ARBA" id="ARBA00022723"/>
    </source>
</evidence>
<dbReference type="Pfam" id="PF02253">
    <property type="entry name" value="PLA1"/>
    <property type="match status" value="1"/>
</dbReference>
<evidence type="ECO:0000256" key="15">
    <source>
        <dbReference type="ARBA" id="ARBA00023098"/>
    </source>
</evidence>
<feature type="binding site" description="in dimeric form" evidence="19">
    <location>
        <position position="178"/>
    </location>
    <ligand>
        <name>Ca(2+)</name>
        <dbReference type="ChEBI" id="CHEBI:29108"/>
        <label>1</label>
    </ligand>
</feature>
<dbReference type="GO" id="GO:0005509">
    <property type="term" value="F:calcium ion binding"/>
    <property type="evidence" value="ECO:0007669"/>
    <property type="project" value="TreeGrafter"/>
</dbReference>
<feature type="binding site" description="in dimeric form" evidence="19">
    <location>
        <position position="266"/>
    </location>
    <ligand>
        <name>Ca(2+)</name>
        <dbReference type="ChEBI" id="CHEBI:29108"/>
        <label>1</label>
    </ligand>
</feature>
<comment type="subcellular location">
    <subcellularLocation>
        <location evidence="20">Cell outer membrane</location>
        <topology evidence="20">Multi-pass membrane protein</topology>
    </subcellularLocation>
    <text evidence="20">One of the very few enzymes located there.</text>
</comment>
<dbReference type="EMBL" id="CP004387">
    <property type="protein sequence ID" value="AJD49451.1"/>
    <property type="molecule type" value="Genomic_DNA"/>
</dbReference>
<evidence type="ECO:0000256" key="4">
    <source>
        <dbReference type="ARBA" id="ARBA00011702"/>
    </source>
</evidence>
<comment type="catalytic activity">
    <reaction evidence="2 20">
        <text>a 1,2-diacyl-sn-glycero-3-phosphocholine + H2O = a 1-acyl-sn-glycero-3-phosphocholine + a fatty acid + H(+)</text>
        <dbReference type="Rhea" id="RHEA:15801"/>
        <dbReference type="ChEBI" id="CHEBI:15377"/>
        <dbReference type="ChEBI" id="CHEBI:15378"/>
        <dbReference type="ChEBI" id="CHEBI:28868"/>
        <dbReference type="ChEBI" id="CHEBI:57643"/>
        <dbReference type="ChEBI" id="CHEBI:58168"/>
        <dbReference type="EC" id="3.1.1.4"/>
    </reaction>
</comment>
<evidence type="ECO:0000256" key="13">
    <source>
        <dbReference type="ARBA" id="ARBA00022837"/>
    </source>
</evidence>
<dbReference type="KEGG" id="apac:S7S_15195"/>
<keyword evidence="14 20" id="KW-0442">Lipid degradation</keyword>
<dbReference type="EC" id="3.1.1.4" evidence="6 20"/>
<feature type="chain" id="PRO_5019610019" description="Phospholipase A1" evidence="20">
    <location>
        <begin position="21"/>
        <end position="353"/>
    </location>
</feature>
<evidence type="ECO:0000256" key="9">
    <source>
        <dbReference type="ARBA" id="ARBA00022692"/>
    </source>
</evidence>
<keyword evidence="23" id="KW-1185">Reference proteome</keyword>
<keyword evidence="11 20" id="KW-0732">Signal</keyword>
<dbReference type="InterPro" id="IPR003187">
    <property type="entry name" value="PLipase_A1"/>
</dbReference>
<dbReference type="GO" id="GO:0016042">
    <property type="term" value="P:lipid catabolic process"/>
    <property type="evidence" value="ECO:0007669"/>
    <property type="project" value="UniProtKB-KW"/>
</dbReference>
<evidence type="ECO:0000256" key="20">
    <source>
        <dbReference type="RuleBase" id="RU366027"/>
    </source>
</evidence>
<feature type="active site" description="Nucleophile" evidence="18">
    <location>
        <position position="216"/>
    </location>
</feature>
<evidence type="ECO:0000256" key="16">
    <source>
        <dbReference type="ARBA" id="ARBA00023136"/>
    </source>
</evidence>
<comment type="catalytic activity">
    <reaction evidence="1 20">
        <text>a 1,2-diacyl-sn-glycero-3-phosphocholine + H2O = a 2-acyl-sn-glycero-3-phosphocholine + a fatty acid + H(+)</text>
        <dbReference type="Rhea" id="RHEA:18689"/>
        <dbReference type="ChEBI" id="CHEBI:15377"/>
        <dbReference type="ChEBI" id="CHEBI:15378"/>
        <dbReference type="ChEBI" id="CHEBI:28868"/>
        <dbReference type="ChEBI" id="CHEBI:57643"/>
        <dbReference type="ChEBI" id="CHEBI:57875"/>
        <dbReference type="EC" id="3.1.1.32"/>
    </reaction>
</comment>
<evidence type="ECO:0000256" key="14">
    <source>
        <dbReference type="ARBA" id="ARBA00022963"/>
    </source>
</evidence>
<comment type="similarity">
    <text evidence="3 20">Belongs to the phospholipase A1 family.</text>
</comment>
<dbReference type="HOGENOM" id="CLU_045813_2_1_6"/>
<keyword evidence="9" id="KW-0812">Transmembrane</keyword>
<dbReference type="GO" id="GO:0004623">
    <property type="term" value="F:phospholipase A2 activity"/>
    <property type="evidence" value="ECO:0007669"/>
    <property type="project" value="UniProtKB-EC"/>
</dbReference>
<dbReference type="InterPro" id="IPR036541">
    <property type="entry name" value="PLipase_A1_sf"/>
</dbReference>
<evidence type="ECO:0000256" key="7">
    <source>
        <dbReference type="ARBA" id="ARBA00021726"/>
    </source>
</evidence>
<evidence type="ECO:0000313" key="23">
    <source>
        <dbReference type="Proteomes" id="UP000006764"/>
    </source>
</evidence>
<evidence type="ECO:0000256" key="5">
    <source>
        <dbReference type="ARBA" id="ARBA00013179"/>
    </source>
</evidence>
<evidence type="ECO:0000256" key="6">
    <source>
        <dbReference type="ARBA" id="ARBA00013278"/>
    </source>
</evidence>
<dbReference type="Proteomes" id="UP000006764">
    <property type="component" value="Chromosome"/>
</dbReference>
<gene>
    <name evidence="22" type="ORF">S7S_15195</name>
</gene>
<keyword evidence="15 20" id="KW-0443">Lipid metabolism</keyword>
<keyword evidence="8" id="KW-1134">Transmembrane beta strand</keyword>
<evidence type="ECO:0000313" key="22">
    <source>
        <dbReference type="EMBL" id="AJD49451.1"/>
    </source>
</evidence>
<dbReference type="PANTHER" id="PTHR40457:SF1">
    <property type="entry name" value="PHOSPHOLIPASE A1"/>
    <property type="match status" value="1"/>
</dbReference>
<evidence type="ECO:0000256" key="1">
    <source>
        <dbReference type="ARBA" id="ARBA00000111"/>
    </source>
</evidence>
<organism evidence="22 23">
    <name type="scientific">Isoalcanivorax pacificus W11-5</name>
    <dbReference type="NCBI Taxonomy" id="391936"/>
    <lineage>
        <taxon>Bacteria</taxon>
        <taxon>Pseudomonadati</taxon>
        <taxon>Pseudomonadota</taxon>
        <taxon>Gammaproteobacteria</taxon>
        <taxon>Oceanospirillales</taxon>
        <taxon>Alcanivoracaceae</taxon>
        <taxon>Isoalcanivorax</taxon>
    </lineage>
</organism>
<dbReference type="GO" id="GO:0009279">
    <property type="term" value="C:cell outer membrane"/>
    <property type="evidence" value="ECO:0007669"/>
    <property type="project" value="UniProtKB-SubCell"/>
</dbReference>
<evidence type="ECO:0000256" key="19">
    <source>
        <dbReference type="PIRSR" id="PIRSR603187-2"/>
    </source>
</evidence>
<feature type="region of interest" description="Disordered" evidence="21">
    <location>
        <begin position="24"/>
        <end position="46"/>
    </location>
</feature>
<accession>A0A0B4XQL5</accession>
<comment type="cofactor">
    <cofactor evidence="20">
        <name>Ca(2+)</name>
        <dbReference type="ChEBI" id="CHEBI:29108"/>
    </cofactor>
    <text evidence="20">Binds 1 Ca(2+) ion per monomer. In the dimeric form the Ca(2+) is bound by different amino acids with binding of each Ca(2+) shared with ligands coming from each monomer. The Ca(2+) ion may have a role in catalysis.</text>
</comment>
<keyword evidence="16" id="KW-0472">Membrane</keyword>
<keyword evidence="17 20" id="KW-0998">Cell outer membrane</keyword>
<feature type="active site" description="Proton acceptor" evidence="18">
    <location>
        <position position="214"/>
    </location>
</feature>
<proteinExistence type="inferred from homology"/>
<keyword evidence="10 19" id="KW-0479">Metal-binding</keyword>